<dbReference type="OrthoDB" id="9804270at2"/>
<evidence type="ECO:0000313" key="5">
    <source>
        <dbReference type="EMBL" id="PDV98156.1"/>
    </source>
</evidence>
<dbReference type="InterPro" id="IPR027417">
    <property type="entry name" value="P-loop_NTPase"/>
</dbReference>
<dbReference type="InterPro" id="IPR017871">
    <property type="entry name" value="ABC_transporter-like_CS"/>
</dbReference>
<organism evidence="5 6">
    <name type="scientific">Candidatus Chloroploca asiatica</name>
    <dbReference type="NCBI Taxonomy" id="1506545"/>
    <lineage>
        <taxon>Bacteria</taxon>
        <taxon>Bacillati</taxon>
        <taxon>Chloroflexota</taxon>
        <taxon>Chloroflexia</taxon>
        <taxon>Chloroflexales</taxon>
        <taxon>Chloroflexineae</taxon>
        <taxon>Oscillochloridaceae</taxon>
        <taxon>Candidatus Chloroploca</taxon>
    </lineage>
</organism>
<evidence type="ECO:0000313" key="6">
    <source>
        <dbReference type="Proteomes" id="UP000220922"/>
    </source>
</evidence>
<evidence type="ECO:0000256" key="2">
    <source>
        <dbReference type="ARBA" id="ARBA00022741"/>
    </source>
</evidence>
<gene>
    <name evidence="5" type="ORF">A9Q02_03490</name>
</gene>
<proteinExistence type="predicted"/>
<dbReference type="InterPro" id="IPR017911">
    <property type="entry name" value="MacB-like_ATP-bd"/>
</dbReference>
<dbReference type="Proteomes" id="UP000220922">
    <property type="component" value="Unassembled WGS sequence"/>
</dbReference>
<evidence type="ECO:0000259" key="4">
    <source>
        <dbReference type="PROSITE" id="PS50893"/>
    </source>
</evidence>
<dbReference type="AlphaFoldDB" id="A0A2H3L4R1"/>
<dbReference type="RefSeq" id="WP_097653879.1">
    <property type="nucleotide sequence ID" value="NZ_LYXE01000110.1"/>
</dbReference>
<dbReference type="GO" id="GO:0098796">
    <property type="term" value="C:membrane protein complex"/>
    <property type="evidence" value="ECO:0007669"/>
    <property type="project" value="UniProtKB-ARBA"/>
</dbReference>
<feature type="domain" description="ABC transporter" evidence="4">
    <location>
        <begin position="6"/>
        <end position="245"/>
    </location>
</feature>
<comment type="caution">
    <text evidence="5">The sequence shown here is derived from an EMBL/GenBank/DDBJ whole genome shotgun (WGS) entry which is preliminary data.</text>
</comment>
<evidence type="ECO:0000256" key="1">
    <source>
        <dbReference type="ARBA" id="ARBA00022448"/>
    </source>
</evidence>
<dbReference type="GO" id="GO:0016887">
    <property type="term" value="F:ATP hydrolysis activity"/>
    <property type="evidence" value="ECO:0007669"/>
    <property type="project" value="InterPro"/>
</dbReference>
<dbReference type="FunFam" id="3.40.50.300:FF:000032">
    <property type="entry name" value="Export ABC transporter ATP-binding protein"/>
    <property type="match status" value="1"/>
</dbReference>
<dbReference type="PROSITE" id="PS50893">
    <property type="entry name" value="ABC_TRANSPORTER_2"/>
    <property type="match status" value="1"/>
</dbReference>
<dbReference type="CDD" id="cd03255">
    <property type="entry name" value="ABC_MJ0796_LolCDE_FtsE"/>
    <property type="match status" value="1"/>
</dbReference>
<dbReference type="GO" id="GO:0005524">
    <property type="term" value="F:ATP binding"/>
    <property type="evidence" value="ECO:0007669"/>
    <property type="project" value="UniProtKB-KW"/>
</dbReference>
<protein>
    <submittedName>
        <fullName evidence="5">Macrolide ABC transporter ATP-binding protein</fullName>
    </submittedName>
</protein>
<accession>A0A2H3L4R1</accession>
<dbReference type="GO" id="GO:0022857">
    <property type="term" value="F:transmembrane transporter activity"/>
    <property type="evidence" value="ECO:0007669"/>
    <property type="project" value="TreeGrafter"/>
</dbReference>
<keyword evidence="2" id="KW-0547">Nucleotide-binding</keyword>
<dbReference type="PROSITE" id="PS00211">
    <property type="entry name" value="ABC_TRANSPORTER_1"/>
    <property type="match status" value="1"/>
</dbReference>
<dbReference type="EMBL" id="LYXE01000110">
    <property type="protein sequence ID" value="PDV98156.1"/>
    <property type="molecule type" value="Genomic_DNA"/>
</dbReference>
<dbReference type="PANTHER" id="PTHR24220">
    <property type="entry name" value="IMPORT ATP-BINDING PROTEIN"/>
    <property type="match status" value="1"/>
</dbReference>
<dbReference type="Gene3D" id="3.40.50.300">
    <property type="entry name" value="P-loop containing nucleotide triphosphate hydrolases"/>
    <property type="match status" value="1"/>
</dbReference>
<reference evidence="5 6" key="1">
    <citation type="submission" date="2016-05" db="EMBL/GenBank/DDBJ databases">
        <authorList>
            <person name="Lavstsen T."/>
            <person name="Jespersen J.S."/>
        </authorList>
    </citation>
    <scope>NUCLEOTIDE SEQUENCE [LARGE SCALE GENOMIC DNA]</scope>
    <source>
        <strain evidence="5 6">B7-9</strain>
    </source>
</reference>
<dbReference type="InterPro" id="IPR003439">
    <property type="entry name" value="ABC_transporter-like_ATP-bd"/>
</dbReference>
<dbReference type="InterPro" id="IPR003593">
    <property type="entry name" value="AAA+_ATPase"/>
</dbReference>
<dbReference type="InterPro" id="IPR015854">
    <property type="entry name" value="ABC_transpr_LolD-like"/>
</dbReference>
<dbReference type="GO" id="GO:0005886">
    <property type="term" value="C:plasma membrane"/>
    <property type="evidence" value="ECO:0007669"/>
    <property type="project" value="TreeGrafter"/>
</dbReference>
<keyword evidence="3 5" id="KW-0067">ATP-binding</keyword>
<evidence type="ECO:0000256" key="3">
    <source>
        <dbReference type="ARBA" id="ARBA00022840"/>
    </source>
</evidence>
<dbReference type="SMART" id="SM00382">
    <property type="entry name" value="AAA"/>
    <property type="match status" value="1"/>
</dbReference>
<keyword evidence="1" id="KW-0813">Transport</keyword>
<dbReference type="Pfam" id="PF00005">
    <property type="entry name" value="ABC_tran"/>
    <property type="match status" value="1"/>
</dbReference>
<name>A0A2H3L4R1_9CHLR</name>
<sequence length="246" mass="26562">MQEPLIKTIALARRYQMGKTSVDALRGVDLTIAPGEFVALVGPSGSGKSTLLHLIGGLVRPTGGEVWVAGLELGRSSDEQLVAYRRDTLGFIFQSFNLLPIKTAWENVAVPLMLAGMPTSQRKTRALGLLEQLGLGPRGDHRPAELSGGEQQRVAIARALANNPRLILADEPTGNLDSKTGTDIMHLLRQLVRNEGRTLLLVTHDMGVARYADRIVHLRDGGVQTIELVTNEHASQLETGQVPVSS</sequence>
<dbReference type="SUPFAM" id="SSF52540">
    <property type="entry name" value="P-loop containing nucleoside triphosphate hydrolases"/>
    <property type="match status" value="1"/>
</dbReference>
<keyword evidence="6" id="KW-1185">Reference proteome</keyword>